<comment type="caution">
    <text evidence="2">The sequence shown here is derived from an EMBL/GenBank/DDBJ whole genome shotgun (WGS) entry which is preliminary data.</text>
</comment>
<evidence type="ECO:0000313" key="2">
    <source>
        <dbReference type="EMBL" id="GFO33998.1"/>
    </source>
</evidence>
<feature type="region of interest" description="Disordered" evidence="1">
    <location>
        <begin position="96"/>
        <end position="141"/>
    </location>
</feature>
<gene>
    <name evidence="2" type="ORF">PoB_006050300</name>
</gene>
<reference evidence="2 3" key="1">
    <citation type="journal article" date="2021" name="Elife">
        <title>Chloroplast acquisition without the gene transfer in kleptoplastic sea slugs, Plakobranchus ocellatus.</title>
        <authorList>
            <person name="Maeda T."/>
            <person name="Takahashi S."/>
            <person name="Yoshida T."/>
            <person name="Shimamura S."/>
            <person name="Takaki Y."/>
            <person name="Nagai Y."/>
            <person name="Toyoda A."/>
            <person name="Suzuki Y."/>
            <person name="Arimoto A."/>
            <person name="Ishii H."/>
            <person name="Satoh N."/>
            <person name="Nishiyama T."/>
            <person name="Hasebe M."/>
            <person name="Maruyama T."/>
            <person name="Minagawa J."/>
            <person name="Obokata J."/>
            <person name="Shigenobu S."/>
        </authorList>
    </citation>
    <scope>NUCLEOTIDE SEQUENCE [LARGE SCALE GENOMIC DNA]</scope>
</reference>
<accession>A0AAV4CQ17</accession>
<sequence length="155" mass="16898">MSGEKVTYRQLAIQNNIDRCQTADSSRISTIDNACYMHADYAGRQAFNSSILLGCRGVVAHLVRQSTTKSEVRGSNPSPGQDNFSLLLCVHPALNGPATPAVPPTPDPRRRNRGGRQDNCNCNPYLQGHGPPHSAIPNHPQPTSFLSYQTLTVIF</sequence>
<dbReference type="Proteomes" id="UP000735302">
    <property type="component" value="Unassembled WGS sequence"/>
</dbReference>
<name>A0AAV4CQ17_9GAST</name>
<organism evidence="2 3">
    <name type="scientific">Plakobranchus ocellatus</name>
    <dbReference type="NCBI Taxonomy" id="259542"/>
    <lineage>
        <taxon>Eukaryota</taxon>
        <taxon>Metazoa</taxon>
        <taxon>Spiralia</taxon>
        <taxon>Lophotrochozoa</taxon>
        <taxon>Mollusca</taxon>
        <taxon>Gastropoda</taxon>
        <taxon>Heterobranchia</taxon>
        <taxon>Euthyneura</taxon>
        <taxon>Panpulmonata</taxon>
        <taxon>Sacoglossa</taxon>
        <taxon>Placobranchoidea</taxon>
        <taxon>Plakobranchidae</taxon>
        <taxon>Plakobranchus</taxon>
    </lineage>
</organism>
<protein>
    <submittedName>
        <fullName evidence="2">Uncharacterized protein</fullName>
    </submittedName>
</protein>
<dbReference type="EMBL" id="BLXT01006848">
    <property type="protein sequence ID" value="GFO33998.1"/>
    <property type="molecule type" value="Genomic_DNA"/>
</dbReference>
<keyword evidence="3" id="KW-1185">Reference proteome</keyword>
<proteinExistence type="predicted"/>
<evidence type="ECO:0000313" key="3">
    <source>
        <dbReference type="Proteomes" id="UP000735302"/>
    </source>
</evidence>
<dbReference type="AlphaFoldDB" id="A0AAV4CQ17"/>
<evidence type="ECO:0000256" key="1">
    <source>
        <dbReference type="SAM" id="MobiDB-lite"/>
    </source>
</evidence>